<gene>
    <name evidence="1" type="ORF">SDC9_115930</name>
</gene>
<organism evidence="1">
    <name type="scientific">bioreactor metagenome</name>
    <dbReference type="NCBI Taxonomy" id="1076179"/>
    <lineage>
        <taxon>unclassified sequences</taxon>
        <taxon>metagenomes</taxon>
        <taxon>ecological metagenomes</taxon>
    </lineage>
</organism>
<proteinExistence type="predicted"/>
<comment type="caution">
    <text evidence="1">The sequence shown here is derived from an EMBL/GenBank/DDBJ whole genome shotgun (WGS) entry which is preliminary data.</text>
</comment>
<reference evidence="1" key="1">
    <citation type="submission" date="2019-08" db="EMBL/GenBank/DDBJ databases">
        <authorList>
            <person name="Kucharzyk K."/>
            <person name="Murdoch R.W."/>
            <person name="Higgins S."/>
            <person name="Loffler F."/>
        </authorList>
    </citation>
    <scope>NUCLEOTIDE SEQUENCE</scope>
</reference>
<name>A0A645C0Y3_9ZZZZ</name>
<dbReference type="EMBL" id="VSSQ01022585">
    <property type="protein sequence ID" value="MPM68993.1"/>
    <property type="molecule type" value="Genomic_DNA"/>
</dbReference>
<dbReference type="AlphaFoldDB" id="A0A645C0Y3"/>
<accession>A0A645C0Y3</accession>
<evidence type="ECO:0000313" key="1">
    <source>
        <dbReference type="EMBL" id="MPM68993.1"/>
    </source>
</evidence>
<sequence>MVCNAVRKAKPDALVIFNTYNWYYAEPAVRRRFIDHLPPGVMVQITFEMGREIEREGLLCQVRDYSISADRPGYYFTSESEYAHSKGIAILCTANTAGATWDFGVIPYVPVPQQWLRRFASLDHAREAWKVESYYDNHHYGWYPSVVTDLGRMLFWEPRNDGATLLRQLAVRDFGAEAAPLALECWQLWSDAMRDDYIASNEEQYGPLRVGPSYPLIFHPNITRTMGGKEIQFPTTPGAHFGWQIIKTLYQPYESTRQSPGFLRFPVELRALRRLHEAFRKGLALLEKARPLTPERKREALEYQINLGGFIASSILTACHVKEWYLLNVKLMAAESAAEANGLLDRLEALALAEIANAEAAIPLVQADSRLGWEPSMEYVTDAWHLDWKIRQVRTMLDGELRAFRELVNLPPKVNPGQVR</sequence>
<protein>
    <submittedName>
        <fullName evidence="1">Uncharacterized protein</fullName>
    </submittedName>
</protein>